<sequence>MRKITICLLFSALLFHVWGQDANRFFPEDRLLIPGAFYYPEHWPEHQWERDFEKMAEMGFEFVHMAEFAWAFLEPSEGVYDFDWLDRAIELAAKNGLKVMLCTPTATIPVWMGIKYPDVYLMNNQYRRAEHGSRQNNSLVSAKYIELSEKIIREMGRRYGDNPHVWGWQLDNEPYAKDDYSPAAQEAFRQWLKDRYETIDALNYAWGTAFWSITYSSFDEVRIHNTASIDWWGNNPHAVLDFRRFTAWVQANDLDRQALILREYINPNQFITTNYVAVPGNADPRLTRNLDFISYTSYPNNGSPNLGENGFRLGNHTSLMLANDYFRPINGVTGVLEIQPGQVNWANSNSMLMPGTVHMWLYHCFGAGSRLASSYRFRQKIYGVEQYHDGMLRTDGVTPSQGGEEYIRFIEEVKMLEGMDVNAEMPKDYAAKATAILWSHDNMWDHNRQPQNHRWNIWDHTLKYHQILKSIDAPVDYVSETCDWKRYPTLIVPAYQAVDSALIEKLSNYAYQGGNLIVTCRTAKKNRFGHFWEAGWSAPIYDLIGAEISGYDMLPGYRHATVEMNGNKYQWNVWGELLNPYKEEYAIARYADQFYAGKSAVTHRVAGSGTVTYIGVDTESGELEKELIRSLFEKRGLPVSDLPQGVFSYWRDGFRVAVNYSSETFEMPLPENAKIIIGERKLASPGVLVWIE</sequence>
<accession>A0A4V2RWS5</accession>
<feature type="chain" id="PRO_5020468239" description="Beta-galactosidase" evidence="11">
    <location>
        <begin position="23"/>
        <end position="692"/>
    </location>
</feature>
<feature type="binding site" evidence="10">
    <location>
        <position position="172"/>
    </location>
    <ligand>
        <name>substrate</name>
    </ligand>
</feature>
<dbReference type="GO" id="GO:0009341">
    <property type="term" value="C:beta-galactosidase complex"/>
    <property type="evidence" value="ECO:0007669"/>
    <property type="project" value="InterPro"/>
</dbReference>
<dbReference type="InterPro" id="IPR017853">
    <property type="entry name" value="GH"/>
</dbReference>
<dbReference type="InterPro" id="IPR003476">
    <property type="entry name" value="Glyco_hydro_42"/>
</dbReference>
<evidence type="ECO:0000256" key="11">
    <source>
        <dbReference type="SAM" id="SignalP"/>
    </source>
</evidence>
<feature type="active site" description="Proton donor" evidence="9">
    <location>
        <position position="173"/>
    </location>
</feature>
<evidence type="ECO:0000256" key="1">
    <source>
        <dbReference type="ARBA" id="ARBA00001412"/>
    </source>
</evidence>
<proteinExistence type="inferred from homology"/>
<feature type="domain" description="Beta-galactosidase trimerisation" evidence="13">
    <location>
        <begin position="433"/>
        <end position="637"/>
    </location>
</feature>
<evidence type="ECO:0000256" key="4">
    <source>
        <dbReference type="ARBA" id="ARBA00022723"/>
    </source>
</evidence>
<keyword evidence="4" id="KW-0479">Metal-binding</keyword>
<dbReference type="RefSeq" id="WP_132432523.1">
    <property type="nucleotide sequence ID" value="NZ_SLWK01000002.1"/>
</dbReference>
<dbReference type="InterPro" id="IPR013780">
    <property type="entry name" value="Glyco_hydro_b"/>
</dbReference>
<feature type="binding site" evidence="10">
    <location>
        <position position="345"/>
    </location>
    <ligand>
        <name>substrate</name>
    </ligand>
</feature>
<keyword evidence="15" id="KW-1185">Reference proteome</keyword>
<evidence type="ECO:0000256" key="3">
    <source>
        <dbReference type="ARBA" id="ARBA00012756"/>
    </source>
</evidence>
<feature type="active site" description="Nucleophile" evidence="9">
    <location>
        <position position="337"/>
    </location>
</feature>
<dbReference type="GO" id="GO:0005975">
    <property type="term" value="P:carbohydrate metabolic process"/>
    <property type="evidence" value="ECO:0007669"/>
    <property type="project" value="InterPro"/>
</dbReference>
<evidence type="ECO:0000259" key="13">
    <source>
        <dbReference type="Pfam" id="PF08532"/>
    </source>
</evidence>
<dbReference type="Gene3D" id="3.20.20.80">
    <property type="entry name" value="Glycosidases"/>
    <property type="match status" value="1"/>
</dbReference>
<keyword evidence="6" id="KW-0862">Zinc</keyword>
<evidence type="ECO:0000313" key="14">
    <source>
        <dbReference type="EMBL" id="TCO09751.1"/>
    </source>
</evidence>
<keyword evidence="7 8" id="KW-0326">Glycosidase</keyword>
<evidence type="ECO:0000259" key="12">
    <source>
        <dbReference type="Pfam" id="PF02449"/>
    </source>
</evidence>
<dbReference type="InterPro" id="IPR029062">
    <property type="entry name" value="Class_I_gatase-like"/>
</dbReference>
<dbReference type="SUPFAM" id="SSF51011">
    <property type="entry name" value="Glycosyl hydrolase domain"/>
    <property type="match status" value="1"/>
</dbReference>
<dbReference type="GO" id="GO:0046872">
    <property type="term" value="F:metal ion binding"/>
    <property type="evidence" value="ECO:0007669"/>
    <property type="project" value="UniProtKB-KW"/>
</dbReference>
<dbReference type="Pfam" id="PF08532">
    <property type="entry name" value="Glyco_hydro_42M"/>
    <property type="match status" value="1"/>
</dbReference>
<evidence type="ECO:0000256" key="9">
    <source>
        <dbReference type="PIRSR" id="PIRSR001084-1"/>
    </source>
</evidence>
<dbReference type="EC" id="3.2.1.23" evidence="3 8"/>
<evidence type="ECO:0000256" key="2">
    <source>
        <dbReference type="ARBA" id="ARBA00005940"/>
    </source>
</evidence>
<keyword evidence="11" id="KW-0732">Signal</keyword>
<dbReference type="InterPro" id="IPR013738">
    <property type="entry name" value="Beta_galactosidase_Trimer"/>
</dbReference>
<dbReference type="SUPFAM" id="SSF52317">
    <property type="entry name" value="Class I glutamine amidotransferase-like"/>
    <property type="match status" value="1"/>
</dbReference>
<dbReference type="InterPro" id="IPR013529">
    <property type="entry name" value="Glyco_hydro_42_N"/>
</dbReference>
<dbReference type="PANTHER" id="PTHR36447">
    <property type="entry name" value="BETA-GALACTOSIDASE GANA"/>
    <property type="match status" value="1"/>
</dbReference>
<organism evidence="14 15">
    <name type="scientific">Natronoflexus pectinivorans</name>
    <dbReference type="NCBI Taxonomy" id="682526"/>
    <lineage>
        <taxon>Bacteria</taxon>
        <taxon>Pseudomonadati</taxon>
        <taxon>Bacteroidota</taxon>
        <taxon>Bacteroidia</taxon>
        <taxon>Marinilabiliales</taxon>
        <taxon>Marinilabiliaceae</taxon>
        <taxon>Natronoflexus</taxon>
    </lineage>
</organism>
<feature type="binding site" evidence="10">
    <location>
        <position position="134"/>
    </location>
    <ligand>
        <name>substrate</name>
    </ligand>
</feature>
<dbReference type="Gene3D" id="2.60.40.1180">
    <property type="entry name" value="Golgi alpha-mannosidase II"/>
    <property type="match status" value="1"/>
</dbReference>
<name>A0A4V2RWS5_9BACT</name>
<evidence type="ECO:0000256" key="5">
    <source>
        <dbReference type="ARBA" id="ARBA00022801"/>
    </source>
</evidence>
<dbReference type="EMBL" id="SLWK01000002">
    <property type="protein sequence ID" value="TCO09751.1"/>
    <property type="molecule type" value="Genomic_DNA"/>
</dbReference>
<dbReference type="Gene3D" id="3.40.50.880">
    <property type="match status" value="1"/>
</dbReference>
<feature type="signal peptide" evidence="11">
    <location>
        <begin position="1"/>
        <end position="22"/>
    </location>
</feature>
<comment type="similarity">
    <text evidence="2 8">Belongs to the glycosyl hydrolase 42 family.</text>
</comment>
<comment type="catalytic activity">
    <reaction evidence="1 8">
        <text>Hydrolysis of terminal non-reducing beta-D-galactose residues in beta-D-galactosides.</text>
        <dbReference type="EC" id="3.2.1.23"/>
    </reaction>
</comment>
<evidence type="ECO:0000256" key="6">
    <source>
        <dbReference type="ARBA" id="ARBA00022833"/>
    </source>
</evidence>
<reference evidence="14 15" key="1">
    <citation type="submission" date="2019-03" db="EMBL/GenBank/DDBJ databases">
        <title>Genomic Encyclopedia of Type Strains, Phase IV (KMG-IV): sequencing the most valuable type-strain genomes for metagenomic binning, comparative biology and taxonomic classification.</title>
        <authorList>
            <person name="Goeker M."/>
        </authorList>
    </citation>
    <scope>NUCLEOTIDE SEQUENCE [LARGE SCALE GENOMIC DNA]</scope>
    <source>
        <strain evidence="14 15">DSM 24179</strain>
    </source>
</reference>
<dbReference type="AlphaFoldDB" id="A0A4V2RWS5"/>
<dbReference type="OrthoDB" id="9800974at2"/>
<feature type="domain" description="Glycoside hydrolase family 42 N-terminal" evidence="12">
    <location>
        <begin position="38"/>
        <end position="415"/>
    </location>
</feature>
<dbReference type="CDD" id="cd03143">
    <property type="entry name" value="A4_beta-galactosidase_middle_domain"/>
    <property type="match status" value="1"/>
</dbReference>
<dbReference type="Pfam" id="PF02449">
    <property type="entry name" value="Glyco_hydro_42"/>
    <property type="match status" value="1"/>
</dbReference>
<evidence type="ECO:0000256" key="10">
    <source>
        <dbReference type="PIRSR" id="PIRSR001084-2"/>
    </source>
</evidence>
<evidence type="ECO:0000313" key="15">
    <source>
        <dbReference type="Proteomes" id="UP000295221"/>
    </source>
</evidence>
<protein>
    <recommendedName>
        <fullName evidence="3 8">Beta-galactosidase</fullName>
        <shortName evidence="8">Beta-gal</shortName>
        <ecNumber evidence="3 8">3.2.1.23</ecNumber>
    </recommendedName>
</protein>
<comment type="caution">
    <text evidence="14">The sequence shown here is derived from an EMBL/GenBank/DDBJ whole genome shotgun (WGS) entry which is preliminary data.</text>
</comment>
<dbReference type="GO" id="GO:0004565">
    <property type="term" value="F:beta-galactosidase activity"/>
    <property type="evidence" value="ECO:0007669"/>
    <property type="project" value="UniProtKB-EC"/>
</dbReference>
<evidence type="ECO:0000256" key="7">
    <source>
        <dbReference type="ARBA" id="ARBA00023295"/>
    </source>
</evidence>
<dbReference type="Proteomes" id="UP000295221">
    <property type="component" value="Unassembled WGS sequence"/>
</dbReference>
<dbReference type="SUPFAM" id="SSF51445">
    <property type="entry name" value="(Trans)glycosidases"/>
    <property type="match status" value="1"/>
</dbReference>
<evidence type="ECO:0000256" key="8">
    <source>
        <dbReference type="PIRNR" id="PIRNR001084"/>
    </source>
</evidence>
<gene>
    <name evidence="14" type="ORF">EV194_102177</name>
</gene>
<keyword evidence="5 8" id="KW-0378">Hydrolase</keyword>
<dbReference type="PANTHER" id="PTHR36447:SF2">
    <property type="entry name" value="BETA-GALACTOSIDASE YESZ"/>
    <property type="match status" value="1"/>
</dbReference>
<dbReference type="PIRSF" id="PIRSF001084">
    <property type="entry name" value="B-galactosidase"/>
    <property type="match status" value="1"/>
</dbReference>